<accession>A0A418AHL4</accession>
<dbReference type="GO" id="GO:0004190">
    <property type="term" value="F:aspartic-type endopeptidase activity"/>
    <property type="evidence" value="ECO:0007669"/>
    <property type="project" value="InterPro"/>
</dbReference>
<gene>
    <name evidence="2" type="ORF">DYB32_009853</name>
</gene>
<dbReference type="PROSITE" id="PS00141">
    <property type="entry name" value="ASP_PROTEASE"/>
    <property type="match status" value="1"/>
</dbReference>
<organism evidence="2 3">
    <name type="scientific">Aphanomyces invadans</name>
    <dbReference type="NCBI Taxonomy" id="157072"/>
    <lineage>
        <taxon>Eukaryota</taxon>
        <taxon>Sar</taxon>
        <taxon>Stramenopiles</taxon>
        <taxon>Oomycota</taxon>
        <taxon>Saprolegniomycetes</taxon>
        <taxon>Saprolegniales</taxon>
        <taxon>Verrucalvaceae</taxon>
        <taxon>Aphanomyces</taxon>
    </lineage>
</organism>
<reference evidence="2 3" key="1">
    <citation type="submission" date="2018-08" db="EMBL/GenBank/DDBJ databases">
        <title>Aphanomyces genome sequencing and annotation.</title>
        <authorList>
            <person name="Minardi D."/>
            <person name="Oidtmann B."/>
            <person name="Van Der Giezen M."/>
            <person name="Studholme D.J."/>
        </authorList>
    </citation>
    <scope>NUCLEOTIDE SEQUENCE [LARGE SCALE GENOMIC DNA]</scope>
    <source>
        <strain evidence="2 3">NJM0002</strain>
    </source>
</reference>
<evidence type="ECO:0000256" key="1">
    <source>
        <dbReference type="SAM" id="MobiDB-lite"/>
    </source>
</evidence>
<evidence type="ECO:0008006" key="4">
    <source>
        <dbReference type="Google" id="ProtNLM"/>
    </source>
</evidence>
<dbReference type="EMBL" id="QUSY01002419">
    <property type="protein sequence ID" value="RHY21295.1"/>
    <property type="molecule type" value="Genomic_DNA"/>
</dbReference>
<name>A0A418AHL4_9STRA</name>
<evidence type="ECO:0000313" key="3">
    <source>
        <dbReference type="Proteomes" id="UP000285060"/>
    </source>
</evidence>
<comment type="caution">
    <text evidence="2">The sequence shown here is derived from an EMBL/GenBank/DDBJ whole genome shotgun (WGS) entry which is preliminary data.</text>
</comment>
<protein>
    <recommendedName>
        <fullName evidence="4">Peptidase A2 domain-containing protein</fullName>
    </recommendedName>
</protein>
<dbReference type="AlphaFoldDB" id="A0A418AHL4"/>
<feature type="region of interest" description="Disordered" evidence="1">
    <location>
        <begin position="1"/>
        <end position="20"/>
    </location>
</feature>
<sequence>MSQVQSTDHKVSDCPKAASDEAEGLIQAQIKGRKEARDKRATANMIDLSRERTKIEGRAVVCEVVPVDQLLLDTGASVNVVSAELFSALKKAKADVQVVVDDTPTALYPYGKTSTAVMLSRRLRMSVALETTCGPLLLRGMLVWIDER</sequence>
<dbReference type="VEuPathDB" id="FungiDB:H310_11472"/>
<dbReference type="GO" id="GO:0006508">
    <property type="term" value="P:proteolysis"/>
    <property type="evidence" value="ECO:0007669"/>
    <property type="project" value="InterPro"/>
</dbReference>
<evidence type="ECO:0000313" key="2">
    <source>
        <dbReference type="EMBL" id="RHY21295.1"/>
    </source>
</evidence>
<keyword evidence="3" id="KW-1185">Reference proteome</keyword>
<dbReference type="InterPro" id="IPR001969">
    <property type="entry name" value="Aspartic_peptidase_AS"/>
</dbReference>
<dbReference type="Proteomes" id="UP000285060">
    <property type="component" value="Unassembled WGS sequence"/>
</dbReference>
<proteinExistence type="predicted"/>